<protein>
    <recommendedName>
        <fullName evidence="4">30S ribosomal protein S6</fullName>
    </recommendedName>
</protein>
<dbReference type="InterPro" id="IPR000529">
    <property type="entry name" value="Ribosomal_bS6"/>
</dbReference>
<dbReference type="CDD" id="cd15465">
    <property type="entry name" value="bS6_mito"/>
    <property type="match status" value="1"/>
</dbReference>
<name>A0A7S1YM88_9STRA</name>
<feature type="compositionally biased region" description="Acidic residues" evidence="2">
    <location>
        <begin position="195"/>
        <end position="210"/>
    </location>
</feature>
<dbReference type="GO" id="GO:0005840">
    <property type="term" value="C:ribosome"/>
    <property type="evidence" value="ECO:0007669"/>
    <property type="project" value="InterPro"/>
</dbReference>
<evidence type="ECO:0000256" key="1">
    <source>
        <dbReference type="ARBA" id="ARBA00009512"/>
    </source>
</evidence>
<sequence>MVFYECVITAKNTAPFYQLTSLMKEISLKVVENGGIVRSVQNHGIRDLAHRFRARHPDRDGTRLFQKGRFISVYYDSSPAIQEEVGEILVMDENVLRATHLRARNKLDTINNPYQKKNPYVRRVVQMEEAKKEKEESVLDPPDNEESVLETLSKAVAKANMMDSDDGDKSSKNDSSSSSSSSESDDGASSSDSSGSEDEKDDDGDDEPKP</sequence>
<dbReference type="GO" id="GO:0006412">
    <property type="term" value="P:translation"/>
    <property type="evidence" value="ECO:0007669"/>
    <property type="project" value="InterPro"/>
</dbReference>
<proteinExistence type="inferred from homology"/>
<dbReference type="AlphaFoldDB" id="A0A7S1YM88"/>
<dbReference type="GO" id="GO:0019843">
    <property type="term" value="F:rRNA binding"/>
    <property type="evidence" value="ECO:0007669"/>
    <property type="project" value="InterPro"/>
</dbReference>
<feature type="region of interest" description="Disordered" evidence="2">
    <location>
        <begin position="132"/>
        <end position="210"/>
    </location>
</feature>
<gene>
    <name evidence="3" type="ORF">GOCE00092_LOCUS26071</name>
</gene>
<dbReference type="SUPFAM" id="SSF54995">
    <property type="entry name" value="Ribosomal protein S6"/>
    <property type="match status" value="1"/>
</dbReference>
<comment type="similarity">
    <text evidence="1">Belongs to the bacterial ribosomal protein bS6 family.</text>
</comment>
<evidence type="ECO:0000313" key="3">
    <source>
        <dbReference type="EMBL" id="CAD9309565.1"/>
    </source>
</evidence>
<accession>A0A7S1YM88</accession>
<feature type="compositionally biased region" description="Low complexity" evidence="2">
    <location>
        <begin position="173"/>
        <end position="194"/>
    </location>
</feature>
<dbReference type="EMBL" id="HBGK01049658">
    <property type="protein sequence ID" value="CAD9309565.1"/>
    <property type="molecule type" value="Transcribed_RNA"/>
</dbReference>
<dbReference type="GO" id="GO:0003735">
    <property type="term" value="F:structural constituent of ribosome"/>
    <property type="evidence" value="ECO:0007669"/>
    <property type="project" value="InterPro"/>
</dbReference>
<evidence type="ECO:0008006" key="4">
    <source>
        <dbReference type="Google" id="ProtNLM"/>
    </source>
</evidence>
<dbReference type="Gene3D" id="3.30.70.60">
    <property type="match status" value="1"/>
</dbReference>
<organism evidence="3">
    <name type="scientific">Grammatophora oceanica</name>
    <dbReference type="NCBI Taxonomy" id="210454"/>
    <lineage>
        <taxon>Eukaryota</taxon>
        <taxon>Sar</taxon>
        <taxon>Stramenopiles</taxon>
        <taxon>Ochrophyta</taxon>
        <taxon>Bacillariophyta</taxon>
        <taxon>Fragilariophyceae</taxon>
        <taxon>Fragilariophycidae</taxon>
        <taxon>Rhabdonematales</taxon>
        <taxon>Grammatophoraceae</taxon>
        <taxon>Grammatophora</taxon>
    </lineage>
</organism>
<dbReference type="InterPro" id="IPR014717">
    <property type="entry name" value="Transl_elong_EF1B/ribsomal_bS6"/>
</dbReference>
<dbReference type="InterPro" id="IPR035980">
    <property type="entry name" value="Ribosomal_bS6_sf"/>
</dbReference>
<dbReference type="Pfam" id="PF01250">
    <property type="entry name" value="Ribosomal_S6"/>
    <property type="match status" value="1"/>
</dbReference>
<reference evidence="3" key="1">
    <citation type="submission" date="2021-01" db="EMBL/GenBank/DDBJ databases">
        <authorList>
            <person name="Corre E."/>
            <person name="Pelletier E."/>
            <person name="Niang G."/>
            <person name="Scheremetjew M."/>
            <person name="Finn R."/>
            <person name="Kale V."/>
            <person name="Holt S."/>
            <person name="Cochrane G."/>
            <person name="Meng A."/>
            <person name="Brown T."/>
            <person name="Cohen L."/>
        </authorList>
    </citation>
    <scope>NUCLEOTIDE SEQUENCE</scope>
    <source>
        <strain evidence="3">CCMP 410</strain>
    </source>
</reference>
<evidence type="ECO:0000256" key="2">
    <source>
        <dbReference type="SAM" id="MobiDB-lite"/>
    </source>
</evidence>